<keyword evidence="6" id="KW-1185">Reference proteome</keyword>
<dbReference type="KEGG" id="ssau:H8M03_05555"/>
<evidence type="ECO:0000313" key="6">
    <source>
        <dbReference type="Proteomes" id="UP000515861"/>
    </source>
</evidence>
<feature type="region of interest" description="Disordered" evidence="2">
    <location>
        <begin position="221"/>
        <end position="240"/>
    </location>
</feature>
<dbReference type="AlphaFoldDB" id="A0A7G9L588"/>
<feature type="region of interest" description="Disordered" evidence="2">
    <location>
        <begin position="247"/>
        <end position="267"/>
    </location>
</feature>
<dbReference type="Gene3D" id="2.40.160.20">
    <property type="match status" value="1"/>
</dbReference>
<protein>
    <submittedName>
        <fullName evidence="5">Porin family protein</fullName>
    </submittedName>
</protein>
<feature type="compositionally biased region" description="Pro residues" evidence="2">
    <location>
        <begin position="251"/>
        <end position="267"/>
    </location>
</feature>
<dbReference type="SUPFAM" id="SSF56925">
    <property type="entry name" value="OMPA-like"/>
    <property type="match status" value="1"/>
</dbReference>
<sequence>MKLLHTSALTALAAVMGLSAQTANAQIVRAELQAGVSQFNAAGDHDTSLGWGAAAGVDFDLGGIIVGAEGTFWWPGSCFSAKDDCPAEVNTIDGAGLVHHKTFEEWGAAVRVGTMVTPATLVYAKAGVVRNEQRKEFLPFAPGTTNPQGAGWPGYYYDNYKRGGWVLGAGVEHQVSGPFYVKAEGRWSDYKRGNVSGGTHMVTGLLGVGVKFGLAEPAPAYVPPPPPPPAPAPATQTCPDGTVILATEVCPAPPPPPPPPPPAPERG</sequence>
<keyword evidence="1 3" id="KW-0732">Signal</keyword>
<proteinExistence type="predicted"/>
<feature type="compositionally biased region" description="Pro residues" evidence="2">
    <location>
        <begin position="221"/>
        <end position="232"/>
    </location>
</feature>
<dbReference type="RefSeq" id="WP_187480741.1">
    <property type="nucleotide sequence ID" value="NZ_CP060697.1"/>
</dbReference>
<evidence type="ECO:0000256" key="2">
    <source>
        <dbReference type="SAM" id="MobiDB-lite"/>
    </source>
</evidence>
<evidence type="ECO:0000256" key="3">
    <source>
        <dbReference type="SAM" id="SignalP"/>
    </source>
</evidence>
<evidence type="ECO:0000256" key="1">
    <source>
        <dbReference type="ARBA" id="ARBA00022729"/>
    </source>
</evidence>
<evidence type="ECO:0000313" key="5">
    <source>
        <dbReference type="EMBL" id="QNM83787.1"/>
    </source>
</evidence>
<dbReference type="Pfam" id="PF13505">
    <property type="entry name" value="OMP_b-brl"/>
    <property type="match status" value="1"/>
</dbReference>
<feature type="domain" description="Outer membrane protein beta-barrel" evidence="4">
    <location>
        <begin position="11"/>
        <end position="211"/>
    </location>
</feature>
<feature type="chain" id="PRO_5028893261" evidence="3">
    <location>
        <begin position="26"/>
        <end position="267"/>
    </location>
</feature>
<feature type="signal peptide" evidence="3">
    <location>
        <begin position="1"/>
        <end position="25"/>
    </location>
</feature>
<organism evidence="5 6">
    <name type="scientific">Sphingomonas sabuli</name>
    <dbReference type="NCBI Taxonomy" id="2764186"/>
    <lineage>
        <taxon>Bacteria</taxon>
        <taxon>Pseudomonadati</taxon>
        <taxon>Pseudomonadota</taxon>
        <taxon>Alphaproteobacteria</taxon>
        <taxon>Sphingomonadales</taxon>
        <taxon>Sphingomonadaceae</taxon>
        <taxon>Sphingomonas</taxon>
    </lineage>
</organism>
<accession>A0A7G9L588</accession>
<dbReference type="InterPro" id="IPR027385">
    <property type="entry name" value="Beta-barrel_OMP"/>
</dbReference>
<gene>
    <name evidence="5" type="ORF">H8M03_05555</name>
</gene>
<dbReference type="EMBL" id="CP060697">
    <property type="protein sequence ID" value="QNM83787.1"/>
    <property type="molecule type" value="Genomic_DNA"/>
</dbReference>
<reference evidence="5 6" key="1">
    <citation type="submission" date="2020-08" db="EMBL/GenBank/DDBJ databases">
        <title>Sphingomonas sp. sand1-3 16S ribosomal RNA gene Genome sequencing and assembly.</title>
        <authorList>
            <person name="Kang M."/>
        </authorList>
    </citation>
    <scope>NUCLEOTIDE SEQUENCE [LARGE SCALE GENOMIC DNA]</scope>
    <source>
        <strain evidence="6">sand1-3</strain>
    </source>
</reference>
<dbReference type="InterPro" id="IPR011250">
    <property type="entry name" value="OMP/PagP_B-barrel"/>
</dbReference>
<name>A0A7G9L588_9SPHN</name>
<evidence type="ECO:0000259" key="4">
    <source>
        <dbReference type="Pfam" id="PF13505"/>
    </source>
</evidence>
<dbReference type="Proteomes" id="UP000515861">
    <property type="component" value="Chromosome"/>
</dbReference>